<gene>
    <name evidence="1" type="ORF">EHS24_001706</name>
</gene>
<protein>
    <submittedName>
        <fullName evidence="1">Uncharacterized protein</fullName>
    </submittedName>
</protein>
<dbReference type="AlphaFoldDB" id="A0A427XJ76"/>
<dbReference type="GeneID" id="39586249"/>
<name>A0A427XJ76_9TREE</name>
<evidence type="ECO:0000313" key="1">
    <source>
        <dbReference type="EMBL" id="RSH78797.1"/>
    </source>
</evidence>
<proteinExistence type="predicted"/>
<reference evidence="1 2" key="1">
    <citation type="submission" date="2018-11" db="EMBL/GenBank/DDBJ databases">
        <title>Genome sequence of Apiotrichum porosum DSM 27194.</title>
        <authorList>
            <person name="Aliyu H."/>
            <person name="Gorte O."/>
            <person name="Ochsenreither K."/>
        </authorList>
    </citation>
    <scope>NUCLEOTIDE SEQUENCE [LARGE SCALE GENOMIC DNA]</scope>
    <source>
        <strain evidence="1 2">DSM 27194</strain>
    </source>
</reference>
<dbReference type="Proteomes" id="UP000279236">
    <property type="component" value="Unassembled WGS sequence"/>
</dbReference>
<sequence length="433" mass="48727">MDGTAKPVLGEPRSPLGSDWKAPVTISHQLFPHIMDLILLNPASWIPFRATCKEYYYRVEPLLHRHLVITDTDWDPRRVCGPDGQMCDDREGLEHFLIHSPHGRLPSFQPRRFYGGPNAPKADESLAASICVDTLGGEVARAKRLLRQAQVVDVRALLYAGNWTSKALGKVDTARFFIDWGISYCRPLSARHCTVELPIHANRIVLVPLLNVSHCWNGPEWVHGLSTDSQDVIFEDYGLPAGTLEVVSFVIGFQDNMPCWIPLDVTAYLTSLKHMVFILTENQGQDQTPQARLCPTDCSCHWDGFRDAIFHVLAAITCNDNLRLTIVDDNITTSTSELSKFLSQIRTAVEVLETKTPSKIISDRMAFMLSRNDYEQTLSEDDIAIEFPDRHLWTGDVCDYSSPYRQGATVLPDTDLFDQRRLGSSHGRLALLP</sequence>
<evidence type="ECO:0000313" key="2">
    <source>
        <dbReference type="Proteomes" id="UP000279236"/>
    </source>
</evidence>
<comment type="caution">
    <text evidence="1">The sequence shown here is derived from an EMBL/GenBank/DDBJ whole genome shotgun (WGS) entry which is preliminary data.</text>
</comment>
<dbReference type="EMBL" id="RSCE01000011">
    <property type="protein sequence ID" value="RSH78797.1"/>
    <property type="molecule type" value="Genomic_DNA"/>
</dbReference>
<keyword evidence="2" id="KW-1185">Reference proteome</keyword>
<organism evidence="1 2">
    <name type="scientific">Apiotrichum porosum</name>
    <dbReference type="NCBI Taxonomy" id="105984"/>
    <lineage>
        <taxon>Eukaryota</taxon>
        <taxon>Fungi</taxon>
        <taxon>Dikarya</taxon>
        <taxon>Basidiomycota</taxon>
        <taxon>Agaricomycotina</taxon>
        <taxon>Tremellomycetes</taxon>
        <taxon>Trichosporonales</taxon>
        <taxon>Trichosporonaceae</taxon>
        <taxon>Apiotrichum</taxon>
    </lineage>
</organism>
<accession>A0A427XJ76</accession>
<dbReference type="RefSeq" id="XP_028473944.1">
    <property type="nucleotide sequence ID" value="XM_028617481.1"/>
</dbReference>